<accession>A0A0B6ZDB6</accession>
<gene>
    <name evidence="1" type="primary">ORF59201</name>
</gene>
<dbReference type="EMBL" id="HACG01019663">
    <property type="protein sequence ID" value="CEK66528.1"/>
    <property type="molecule type" value="Transcribed_RNA"/>
</dbReference>
<organism evidence="1">
    <name type="scientific">Arion vulgaris</name>
    <dbReference type="NCBI Taxonomy" id="1028688"/>
    <lineage>
        <taxon>Eukaryota</taxon>
        <taxon>Metazoa</taxon>
        <taxon>Spiralia</taxon>
        <taxon>Lophotrochozoa</taxon>
        <taxon>Mollusca</taxon>
        <taxon>Gastropoda</taxon>
        <taxon>Heterobranchia</taxon>
        <taxon>Euthyneura</taxon>
        <taxon>Panpulmonata</taxon>
        <taxon>Eupulmonata</taxon>
        <taxon>Stylommatophora</taxon>
        <taxon>Helicina</taxon>
        <taxon>Arionoidea</taxon>
        <taxon>Arionidae</taxon>
        <taxon>Arion</taxon>
    </lineage>
</organism>
<reference evidence="1" key="1">
    <citation type="submission" date="2014-12" db="EMBL/GenBank/DDBJ databases">
        <title>Insight into the proteome of Arion vulgaris.</title>
        <authorList>
            <person name="Aradska J."/>
            <person name="Bulat T."/>
            <person name="Smidak R."/>
            <person name="Sarate P."/>
            <person name="Gangsoo J."/>
            <person name="Sialana F."/>
            <person name="Bilban M."/>
            <person name="Lubec G."/>
        </authorList>
    </citation>
    <scope>NUCLEOTIDE SEQUENCE</scope>
    <source>
        <tissue evidence="1">Skin</tissue>
    </source>
</reference>
<protein>
    <submittedName>
        <fullName evidence="1">Uncharacterized protein</fullName>
    </submittedName>
</protein>
<proteinExistence type="predicted"/>
<feature type="non-terminal residue" evidence="1">
    <location>
        <position position="1"/>
    </location>
</feature>
<dbReference type="AlphaFoldDB" id="A0A0B6ZDB6"/>
<sequence>QAFMQKSGAILDAITTPEFITGIQKKKTPKNHCDGRCNVMSWTILHFKEDFVVTLLTTLRAY</sequence>
<name>A0A0B6ZDB6_9EUPU</name>
<evidence type="ECO:0000313" key="1">
    <source>
        <dbReference type="EMBL" id="CEK66528.1"/>
    </source>
</evidence>